<dbReference type="KEGG" id="rli:RLO149_c043550"/>
<evidence type="ECO:0000313" key="1">
    <source>
        <dbReference type="EMBL" id="AEI96249.1"/>
    </source>
</evidence>
<dbReference type="STRING" id="391595.RLO149_c043550"/>
<gene>
    <name evidence="1" type="ordered locus">RLO149_c043550</name>
</gene>
<sequence>MIDHSALSCADLDRMHAECLGQLRKYHLIMDGFVHPVLHLSDWSHIPRTLQSVEFFCAGYSK</sequence>
<accession>F7ZIB3</accession>
<dbReference type="HOGENOM" id="CLU_2901451_0_0_5"/>
<dbReference type="Proteomes" id="UP000001353">
    <property type="component" value="Chromosome"/>
</dbReference>
<dbReference type="AlphaFoldDB" id="F7ZIB3"/>
<organism evidence="1 2">
    <name type="scientific">Roseobacter litoralis (strain ATCC 49566 / DSM 6996 / JCM 21268 / NBRC 15278 / OCh 149)</name>
    <dbReference type="NCBI Taxonomy" id="391595"/>
    <lineage>
        <taxon>Bacteria</taxon>
        <taxon>Pseudomonadati</taxon>
        <taxon>Pseudomonadota</taxon>
        <taxon>Alphaproteobacteria</taxon>
        <taxon>Rhodobacterales</taxon>
        <taxon>Roseobacteraceae</taxon>
        <taxon>Roseobacter</taxon>
    </lineage>
</organism>
<dbReference type="EMBL" id="CP002623">
    <property type="protein sequence ID" value="AEI96249.1"/>
    <property type="molecule type" value="Genomic_DNA"/>
</dbReference>
<name>F7ZIB3_ROSLO</name>
<reference evidence="1 2" key="1">
    <citation type="journal article" date="2011" name="BMC Genomics">
        <title>Comparative genome analysis and genome-guided physiological analysis of Roseobacter litoralis.</title>
        <authorList>
            <person name="Kalhoefer D."/>
            <person name="Thole S."/>
            <person name="Voget S."/>
            <person name="Lehmann R."/>
            <person name="Liesegang H."/>
            <person name="Wollher A."/>
            <person name="Daniel R."/>
            <person name="Simon M."/>
            <person name="Brinkhoff T."/>
        </authorList>
    </citation>
    <scope>NUCLEOTIDE SEQUENCE [LARGE SCALE GENOMIC DNA]</scope>
    <source>
        <strain evidence="2">ATCC 49566 / DSM 6996 / JCM 21268 / NBRC 15278 / OCh 149</strain>
    </source>
</reference>
<proteinExistence type="predicted"/>
<keyword evidence="2" id="KW-1185">Reference proteome</keyword>
<protein>
    <submittedName>
        <fullName evidence="1">Uncharacterized protein</fullName>
    </submittedName>
</protein>
<evidence type="ECO:0000313" key="2">
    <source>
        <dbReference type="Proteomes" id="UP000001353"/>
    </source>
</evidence>